<comment type="similarity">
    <text evidence="1">Belongs to the sulfatase family.</text>
</comment>
<evidence type="ECO:0000256" key="2">
    <source>
        <dbReference type="ARBA" id="ARBA00022801"/>
    </source>
</evidence>
<evidence type="ECO:0000313" key="5">
    <source>
        <dbReference type="EMBL" id="KAA9341066.1"/>
    </source>
</evidence>
<name>A0A5N1J3G4_9BACT</name>
<dbReference type="InterPro" id="IPR000917">
    <property type="entry name" value="Sulfatase_N"/>
</dbReference>
<dbReference type="Pfam" id="PF00884">
    <property type="entry name" value="Sulfatase"/>
    <property type="match status" value="1"/>
</dbReference>
<dbReference type="InterPro" id="IPR050738">
    <property type="entry name" value="Sulfatase"/>
</dbReference>
<sequence length="476" mass="53909">MRIRVFVVILWLIAWSFPTRLFAQSKSRQPTNIIFILSDDHSAPFLSSYGYPSIKTPNIDRLAQEGIRYTRAYTTAPQCVLSRAALMTGRSTLDIGMTRFSAPLPADIVTYPELLRKAGYYTGICGRNFHLNGNRAIPESAEVYDKYSLETFKNRVDYLKVSANSDTIFRQYAEFLDKTPKGKPFFLQVGYSDPHRVFTAKTSEPDPATLKLPEGWPDTRLVREDFVAYLGEIQRLDGDVGRLLDEIKKRGLEQNTLVVFMGDNGGALLRGKGTLYNLGINVPLIARHPGLIKAGQVSNAIISGEDLAPTFLQVAGVAIPPILTGKSLVPSFQQAAYEPHDYVFSVRGAHGHGLPTSTMHFDLGRTVISNKYKLIYNALWQLPYTPVDFAAQPFWLDLTQLHAEGKLDKKIDQRFFAARRELFELFDLEKDPNEFNNLIGDEQYKDIEHKLKARLQEWMILNRDYLPLPIPPANRY</sequence>
<reference evidence="5 6" key="1">
    <citation type="submission" date="2019-09" db="EMBL/GenBank/DDBJ databases">
        <title>Genome Sequence of Larkinella sp MA1.</title>
        <authorList>
            <person name="Srinivasan S."/>
        </authorList>
    </citation>
    <scope>NUCLEOTIDE SEQUENCE [LARGE SCALE GENOMIC DNA]</scope>
    <source>
        <strain evidence="5 6">MA1</strain>
    </source>
</reference>
<dbReference type="InterPro" id="IPR032506">
    <property type="entry name" value="SGSH_C"/>
</dbReference>
<dbReference type="Pfam" id="PF16347">
    <property type="entry name" value="SGSH_C"/>
    <property type="match status" value="1"/>
</dbReference>
<dbReference type="Gene3D" id="3.40.720.10">
    <property type="entry name" value="Alkaline Phosphatase, subunit A"/>
    <property type="match status" value="1"/>
</dbReference>
<evidence type="ECO:0000259" key="3">
    <source>
        <dbReference type="Pfam" id="PF00884"/>
    </source>
</evidence>
<feature type="domain" description="Sulfatase N-terminal" evidence="3">
    <location>
        <begin position="32"/>
        <end position="317"/>
    </location>
</feature>
<keyword evidence="6" id="KW-1185">Reference proteome</keyword>
<evidence type="ECO:0000313" key="6">
    <source>
        <dbReference type="Proteomes" id="UP000326344"/>
    </source>
</evidence>
<dbReference type="PANTHER" id="PTHR42693">
    <property type="entry name" value="ARYLSULFATASE FAMILY MEMBER"/>
    <property type="match status" value="1"/>
</dbReference>
<evidence type="ECO:0000259" key="4">
    <source>
        <dbReference type="Pfam" id="PF16347"/>
    </source>
</evidence>
<dbReference type="PANTHER" id="PTHR42693:SF53">
    <property type="entry name" value="ENDO-4-O-SULFATASE"/>
    <property type="match status" value="1"/>
</dbReference>
<dbReference type="Proteomes" id="UP000326344">
    <property type="component" value="Unassembled WGS sequence"/>
</dbReference>
<keyword evidence="2" id="KW-0378">Hydrolase</keyword>
<accession>A0A5N1J3G4</accession>
<feature type="domain" description="N-sulphoglucosamine sulphohydrolase C-terminal" evidence="4">
    <location>
        <begin position="416"/>
        <end position="457"/>
    </location>
</feature>
<proteinExistence type="inferred from homology"/>
<comment type="caution">
    <text evidence="5">The sequence shown here is derived from an EMBL/GenBank/DDBJ whole genome shotgun (WGS) entry which is preliminary data.</text>
</comment>
<dbReference type="SUPFAM" id="SSF53649">
    <property type="entry name" value="Alkaline phosphatase-like"/>
    <property type="match status" value="1"/>
</dbReference>
<evidence type="ECO:0000256" key="1">
    <source>
        <dbReference type="ARBA" id="ARBA00008779"/>
    </source>
</evidence>
<dbReference type="GO" id="GO:0004065">
    <property type="term" value="F:arylsulfatase activity"/>
    <property type="evidence" value="ECO:0007669"/>
    <property type="project" value="TreeGrafter"/>
</dbReference>
<dbReference type="RefSeq" id="WP_150881632.1">
    <property type="nucleotide sequence ID" value="NZ_VTWS01000014.1"/>
</dbReference>
<dbReference type="InterPro" id="IPR017850">
    <property type="entry name" value="Alkaline_phosphatase_core_sf"/>
</dbReference>
<dbReference type="AlphaFoldDB" id="A0A5N1J3G4"/>
<dbReference type="CDD" id="cd16027">
    <property type="entry name" value="SGSH"/>
    <property type="match status" value="1"/>
</dbReference>
<gene>
    <name evidence="5" type="ORF">F0P93_30740</name>
</gene>
<dbReference type="EMBL" id="VTWS01000014">
    <property type="protein sequence ID" value="KAA9341066.1"/>
    <property type="molecule type" value="Genomic_DNA"/>
</dbReference>
<organism evidence="5 6">
    <name type="scientific">Larkinella humicola</name>
    <dbReference type="NCBI Taxonomy" id="2607654"/>
    <lineage>
        <taxon>Bacteria</taxon>
        <taxon>Pseudomonadati</taxon>
        <taxon>Bacteroidota</taxon>
        <taxon>Cytophagia</taxon>
        <taxon>Cytophagales</taxon>
        <taxon>Spirosomataceae</taxon>
        <taxon>Larkinella</taxon>
    </lineage>
</organism>
<protein>
    <submittedName>
        <fullName evidence="5">Sulfatase</fullName>
    </submittedName>
</protein>